<dbReference type="AlphaFoldDB" id="A0A8J3WFW0"/>
<dbReference type="Proteomes" id="UP000655044">
    <property type="component" value="Unassembled WGS sequence"/>
</dbReference>
<evidence type="ECO:0000259" key="2">
    <source>
        <dbReference type="Pfam" id="PF02481"/>
    </source>
</evidence>
<evidence type="ECO:0000313" key="4">
    <source>
        <dbReference type="Proteomes" id="UP000655044"/>
    </source>
</evidence>
<feature type="domain" description="Smf/DprA SLOG" evidence="2">
    <location>
        <begin position="101"/>
        <end position="312"/>
    </location>
</feature>
<dbReference type="InterPro" id="IPR003488">
    <property type="entry name" value="DprA"/>
</dbReference>
<dbReference type="PANTHER" id="PTHR43022">
    <property type="entry name" value="PROTEIN SMF"/>
    <property type="match status" value="1"/>
</dbReference>
<dbReference type="RefSeq" id="WP_084779637.1">
    <property type="nucleotide sequence ID" value="NZ_BMQP01000031.1"/>
</dbReference>
<protein>
    <submittedName>
        <fullName evidence="3">DNA processing protein DprA</fullName>
    </submittedName>
</protein>
<dbReference type="EMBL" id="BOOI01000067">
    <property type="protein sequence ID" value="GIH87768.1"/>
    <property type="molecule type" value="Genomic_DNA"/>
</dbReference>
<organism evidence="3 4">
    <name type="scientific">Planobispora rosea</name>
    <dbReference type="NCBI Taxonomy" id="35762"/>
    <lineage>
        <taxon>Bacteria</taxon>
        <taxon>Bacillati</taxon>
        <taxon>Actinomycetota</taxon>
        <taxon>Actinomycetes</taxon>
        <taxon>Streptosporangiales</taxon>
        <taxon>Streptosporangiaceae</taxon>
        <taxon>Planobispora</taxon>
    </lineage>
</organism>
<gene>
    <name evidence="3" type="ORF">Pro02_61760</name>
</gene>
<evidence type="ECO:0000313" key="3">
    <source>
        <dbReference type="EMBL" id="GIH87768.1"/>
    </source>
</evidence>
<name>A0A8J3WFW0_PLARO</name>
<dbReference type="PANTHER" id="PTHR43022:SF1">
    <property type="entry name" value="PROTEIN SMF"/>
    <property type="match status" value="1"/>
</dbReference>
<proteinExistence type="inferred from homology"/>
<dbReference type="GO" id="GO:0009294">
    <property type="term" value="P:DNA-mediated transformation"/>
    <property type="evidence" value="ECO:0007669"/>
    <property type="project" value="InterPro"/>
</dbReference>
<keyword evidence="4" id="KW-1185">Reference proteome</keyword>
<evidence type="ECO:0000256" key="1">
    <source>
        <dbReference type="ARBA" id="ARBA00006525"/>
    </source>
</evidence>
<comment type="similarity">
    <text evidence="1">Belongs to the DprA/Smf family.</text>
</comment>
<dbReference type="Pfam" id="PF02481">
    <property type="entry name" value="DNA_processg_A"/>
    <property type="match status" value="1"/>
</dbReference>
<dbReference type="Gene3D" id="3.40.50.450">
    <property type="match status" value="1"/>
</dbReference>
<accession>A0A8J3WFW0</accession>
<comment type="caution">
    <text evidence="3">The sequence shown here is derived from an EMBL/GenBank/DDBJ whole genome shotgun (WGS) entry which is preliminary data.</text>
</comment>
<sequence>MNDRLARVALMRLAEPDDAVMGGLVASCGTESAVAQIRAGRLDPRFVRWFADTCGQGTRGVRGDEEPTERLGRLLASWSARLEGTDPGRDLAEGARIGARLIIPGDPEWPTQLDDLGGVRPRALWLWGEANLRLSCLRSVAVVGSRAATPYGAHVAAEFGAGLGGRGYGVVSGGAYGIDGAAHRGALAGGASTVAVLACGVDVSYPSAHHDLFAAVREQGLLVSECPMGVRPTRPRFLVRNRLIAALSRGTVVVEAAVRSGAVNTAGHAVALNRHLAAVPGPVTSDTSAGCHRLIRQGAATCVTTPEEMIELVGTIGDDLAPEARGPVLPRDVLAPETRRVLEAVPARTGAGPATIAVEAGVDLETVLSCLGGLAAAGYVERVRRGWRLRPGGP</sequence>
<dbReference type="InterPro" id="IPR057666">
    <property type="entry name" value="DrpA_SLOG"/>
</dbReference>
<reference evidence="3" key="1">
    <citation type="submission" date="2021-01" db="EMBL/GenBank/DDBJ databases">
        <title>Whole genome shotgun sequence of Planobispora rosea NBRC 15558.</title>
        <authorList>
            <person name="Komaki H."/>
            <person name="Tamura T."/>
        </authorList>
    </citation>
    <scope>NUCLEOTIDE SEQUENCE</scope>
    <source>
        <strain evidence="3">NBRC 15558</strain>
    </source>
</reference>
<dbReference type="NCBIfam" id="TIGR00732">
    <property type="entry name" value="dprA"/>
    <property type="match status" value="1"/>
</dbReference>
<dbReference type="SUPFAM" id="SSF102405">
    <property type="entry name" value="MCP/YpsA-like"/>
    <property type="match status" value="1"/>
</dbReference>
<dbReference type="OrthoDB" id="9785707at2"/>